<dbReference type="NCBIfam" id="NF038027">
    <property type="entry name" value="TssQ_fam"/>
    <property type="match status" value="1"/>
</dbReference>
<name>A0A2S5GWD9_9BURK</name>
<evidence type="ECO:0000256" key="1">
    <source>
        <dbReference type="SAM" id="SignalP"/>
    </source>
</evidence>
<evidence type="ECO:0000313" key="3">
    <source>
        <dbReference type="Proteomes" id="UP000239990"/>
    </source>
</evidence>
<dbReference type="Proteomes" id="UP000239990">
    <property type="component" value="Unassembled WGS sequence"/>
</dbReference>
<feature type="signal peptide" evidence="1">
    <location>
        <begin position="1"/>
        <end position="27"/>
    </location>
</feature>
<dbReference type="PROSITE" id="PS51257">
    <property type="entry name" value="PROKAR_LIPOPROTEIN"/>
    <property type="match status" value="1"/>
</dbReference>
<dbReference type="AlphaFoldDB" id="A0A2S5GWD9"/>
<organism evidence="2 3">
    <name type="scientific">Achromobacter spanius</name>
    <dbReference type="NCBI Taxonomy" id="217203"/>
    <lineage>
        <taxon>Bacteria</taxon>
        <taxon>Pseudomonadati</taxon>
        <taxon>Pseudomonadota</taxon>
        <taxon>Betaproteobacteria</taxon>
        <taxon>Burkholderiales</taxon>
        <taxon>Alcaligenaceae</taxon>
        <taxon>Achromobacter</taxon>
    </lineage>
</organism>
<dbReference type="OrthoDB" id="8590585at2"/>
<feature type="chain" id="PRO_5015783890" description="Lipoprotein" evidence="1">
    <location>
        <begin position="28"/>
        <end position="123"/>
    </location>
</feature>
<proteinExistence type="predicted"/>
<dbReference type="RefSeq" id="WP_104142479.1">
    <property type="nucleotide sequence ID" value="NZ_PREU01000002.1"/>
</dbReference>
<sequence length="123" mass="13166">MKQPVRLSLIAILAVLAACSSSPSPQAADALQQVRNEYAASRFGDVARTVATSDALATAPVPVRVEALKLQAFSYCVIGYHQLCEDSFTRILQLQPSFDLAPNEAGHPQWGPVFKAAKAAQAR</sequence>
<comment type="caution">
    <text evidence="2">The sequence shown here is derived from an EMBL/GenBank/DDBJ whole genome shotgun (WGS) entry which is preliminary data.</text>
</comment>
<dbReference type="InterPro" id="IPR047780">
    <property type="entry name" value="TssQ-like"/>
</dbReference>
<evidence type="ECO:0008006" key="4">
    <source>
        <dbReference type="Google" id="ProtNLM"/>
    </source>
</evidence>
<accession>A0A2S5GWD9</accession>
<dbReference type="EMBL" id="PREU01000002">
    <property type="protein sequence ID" value="PPA77264.1"/>
    <property type="molecule type" value="Genomic_DNA"/>
</dbReference>
<protein>
    <recommendedName>
        <fullName evidence="4">Lipoprotein</fullName>
    </recommendedName>
</protein>
<reference evidence="2 3" key="1">
    <citation type="submission" date="2018-02" db="EMBL/GenBank/DDBJ databases">
        <title>Draft Genome of Achromobacter spanius stain 6.</title>
        <authorList>
            <person name="Gunasekera T.S."/>
            <person name="Radwan O."/>
            <person name="Ruiz O.N."/>
        </authorList>
    </citation>
    <scope>NUCLEOTIDE SEQUENCE [LARGE SCALE GENOMIC DNA]</scope>
    <source>
        <strain evidence="2 3">6</strain>
    </source>
</reference>
<gene>
    <name evidence="2" type="ORF">C4E15_04325</name>
</gene>
<evidence type="ECO:0000313" key="2">
    <source>
        <dbReference type="EMBL" id="PPA77264.1"/>
    </source>
</evidence>
<keyword evidence="1" id="KW-0732">Signal</keyword>